<dbReference type="Gene3D" id="1.10.760.10">
    <property type="entry name" value="Cytochrome c-like domain"/>
    <property type="match status" value="2"/>
</dbReference>
<evidence type="ECO:0000313" key="8">
    <source>
        <dbReference type="EMBL" id="NML16572.1"/>
    </source>
</evidence>
<dbReference type="InterPro" id="IPR051811">
    <property type="entry name" value="Cytochrome_c550/c551-like"/>
</dbReference>
<keyword evidence="5 6" id="KW-0408">Iron</keyword>
<dbReference type="PANTHER" id="PTHR37823:SF1">
    <property type="entry name" value="CYTOCHROME C-553-LIKE"/>
    <property type="match status" value="1"/>
</dbReference>
<evidence type="ECO:0000256" key="2">
    <source>
        <dbReference type="ARBA" id="ARBA00022617"/>
    </source>
</evidence>
<organism evidence="8 9">
    <name type="scientific">Azohydromonas caseinilytica</name>
    <dbReference type="NCBI Taxonomy" id="2728836"/>
    <lineage>
        <taxon>Bacteria</taxon>
        <taxon>Pseudomonadati</taxon>
        <taxon>Pseudomonadota</taxon>
        <taxon>Betaproteobacteria</taxon>
        <taxon>Burkholderiales</taxon>
        <taxon>Sphaerotilaceae</taxon>
        <taxon>Azohydromonas</taxon>
    </lineage>
</organism>
<accession>A0A848FB67</accession>
<dbReference type="GO" id="GO:0046872">
    <property type="term" value="F:metal ion binding"/>
    <property type="evidence" value="ECO:0007669"/>
    <property type="project" value="UniProtKB-KW"/>
</dbReference>
<keyword evidence="2 6" id="KW-0349">Heme</keyword>
<evidence type="ECO:0000313" key="9">
    <source>
        <dbReference type="Proteomes" id="UP000574067"/>
    </source>
</evidence>
<sequence>MKTVLLTLLTAAVLALAGTGLFVWGGWYDTSATTGHTAPVYRLLEVTMRRAVQARAADVAEPASRFEPAVQRRGAACYRDHCVQCHGGPGVAQLDIGKSLQPLPGPLVDAARRWRGREIYWITRHGIKMSGMPAWELRLSDADLWAVSGFVERLAELSPPAYRAAMEDAQPLPCLTASATQAGCAGAHCAPPTADLQPLQPRDLDAQARLALHQYACSACHRIPGLVGPETDVGPPLHGLGRRERIAGGRLPAGEEALVRWIRDPQGVDPSSAMPDMGVTEAHAQLMARYLLQQR</sequence>
<evidence type="ECO:0000256" key="5">
    <source>
        <dbReference type="ARBA" id="ARBA00023004"/>
    </source>
</evidence>
<dbReference type="PROSITE" id="PS51007">
    <property type="entry name" value="CYTC"/>
    <property type="match status" value="2"/>
</dbReference>
<feature type="domain" description="Cytochrome c" evidence="7">
    <location>
        <begin position="204"/>
        <end position="295"/>
    </location>
</feature>
<gene>
    <name evidence="8" type="ORF">HHL10_16440</name>
</gene>
<dbReference type="AlphaFoldDB" id="A0A848FB67"/>
<dbReference type="GO" id="GO:0009055">
    <property type="term" value="F:electron transfer activity"/>
    <property type="evidence" value="ECO:0007669"/>
    <property type="project" value="InterPro"/>
</dbReference>
<dbReference type="Pfam" id="PF13442">
    <property type="entry name" value="Cytochrome_CBB3"/>
    <property type="match status" value="1"/>
</dbReference>
<keyword evidence="9" id="KW-1185">Reference proteome</keyword>
<feature type="domain" description="Cytochrome c" evidence="7">
    <location>
        <begin position="69"/>
        <end position="155"/>
    </location>
</feature>
<evidence type="ECO:0000259" key="7">
    <source>
        <dbReference type="PROSITE" id="PS51007"/>
    </source>
</evidence>
<dbReference type="GO" id="GO:0020037">
    <property type="term" value="F:heme binding"/>
    <property type="evidence" value="ECO:0007669"/>
    <property type="project" value="InterPro"/>
</dbReference>
<evidence type="ECO:0000256" key="6">
    <source>
        <dbReference type="PROSITE-ProRule" id="PRU00433"/>
    </source>
</evidence>
<reference evidence="8 9" key="1">
    <citation type="submission" date="2020-04" db="EMBL/GenBank/DDBJ databases">
        <title>Azohydromonas sp. isolated from soil.</title>
        <authorList>
            <person name="Dahal R.H."/>
        </authorList>
    </citation>
    <scope>NUCLEOTIDE SEQUENCE [LARGE SCALE GENOMIC DNA]</scope>
    <source>
        <strain evidence="8 9">G-1-1-14</strain>
    </source>
</reference>
<dbReference type="EMBL" id="JABBFW010000011">
    <property type="protein sequence ID" value="NML16572.1"/>
    <property type="molecule type" value="Genomic_DNA"/>
</dbReference>
<dbReference type="RefSeq" id="WP_169161480.1">
    <property type="nucleotide sequence ID" value="NZ_JABBFW010000011.1"/>
</dbReference>
<evidence type="ECO:0000256" key="3">
    <source>
        <dbReference type="ARBA" id="ARBA00022723"/>
    </source>
</evidence>
<dbReference type="InterPro" id="IPR009056">
    <property type="entry name" value="Cyt_c-like_dom"/>
</dbReference>
<comment type="caution">
    <text evidence="8">The sequence shown here is derived from an EMBL/GenBank/DDBJ whole genome shotgun (WGS) entry which is preliminary data.</text>
</comment>
<dbReference type="Proteomes" id="UP000574067">
    <property type="component" value="Unassembled WGS sequence"/>
</dbReference>
<keyword evidence="3 6" id="KW-0479">Metal-binding</keyword>
<dbReference type="InterPro" id="IPR036909">
    <property type="entry name" value="Cyt_c-like_dom_sf"/>
</dbReference>
<dbReference type="SUPFAM" id="SSF46626">
    <property type="entry name" value="Cytochrome c"/>
    <property type="match status" value="2"/>
</dbReference>
<evidence type="ECO:0000256" key="1">
    <source>
        <dbReference type="ARBA" id="ARBA00022448"/>
    </source>
</evidence>
<keyword evidence="4" id="KW-0249">Electron transport</keyword>
<proteinExistence type="predicted"/>
<dbReference type="PANTHER" id="PTHR37823">
    <property type="entry name" value="CYTOCHROME C-553-LIKE"/>
    <property type="match status" value="1"/>
</dbReference>
<evidence type="ECO:0000256" key="4">
    <source>
        <dbReference type="ARBA" id="ARBA00022982"/>
    </source>
</evidence>
<protein>
    <submittedName>
        <fullName evidence="8">Cytochrome C</fullName>
    </submittedName>
</protein>
<name>A0A848FB67_9BURK</name>
<keyword evidence="1" id="KW-0813">Transport</keyword>